<keyword evidence="5" id="KW-1185">Reference proteome</keyword>
<dbReference type="EMBL" id="JBEPLN010000020">
    <property type="protein sequence ID" value="MET3634603.1"/>
    <property type="molecule type" value="Genomic_DNA"/>
</dbReference>
<comment type="caution">
    <text evidence="4">The sequence shown here is derived from an EMBL/GenBank/DDBJ whole genome shotgun (WGS) entry which is preliminary data.</text>
</comment>
<dbReference type="SUPFAM" id="SSF46689">
    <property type="entry name" value="Homeodomain-like"/>
    <property type="match status" value="1"/>
</dbReference>
<dbReference type="RefSeq" id="WP_354369080.1">
    <property type="nucleotide sequence ID" value="NZ_JBEPLN010000020.1"/>
</dbReference>
<keyword evidence="1 2" id="KW-0238">DNA-binding</keyword>
<dbReference type="InterPro" id="IPR039532">
    <property type="entry name" value="TetR_C_Firmicutes"/>
</dbReference>
<dbReference type="Pfam" id="PF14278">
    <property type="entry name" value="TetR_C_8"/>
    <property type="match status" value="1"/>
</dbReference>
<gene>
    <name evidence="4" type="ORF">ABID28_001249</name>
</gene>
<evidence type="ECO:0000313" key="4">
    <source>
        <dbReference type="EMBL" id="MET3634603.1"/>
    </source>
</evidence>
<dbReference type="PROSITE" id="PS50977">
    <property type="entry name" value="HTH_TETR_2"/>
    <property type="match status" value="1"/>
</dbReference>
<proteinExistence type="predicted"/>
<protein>
    <submittedName>
        <fullName evidence="4">AcrR family transcriptional regulator</fullName>
    </submittedName>
</protein>
<dbReference type="Gene3D" id="1.10.357.10">
    <property type="entry name" value="Tetracycline Repressor, domain 2"/>
    <property type="match status" value="1"/>
</dbReference>
<dbReference type="InterPro" id="IPR001647">
    <property type="entry name" value="HTH_TetR"/>
</dbReference>
<dbReference type="InterPro" id="IPR050624">
    <property type="entry name" value="HTH-type_Tx_Regulator"/>
</dbReference>
<evidence type="ECO:0000256" key="1">
    <source>
        <dbReference type="ARBA" id="ARBA00023125"/>
    </source>
</evidence>
<feature type="domain" description="HTH tetR-type" evidence="3">
    <location>
        <begin position="9"/>
        <end position="69"/>
    </location>
</feature>
<dbReference type="PANTHER" id="PTHR43479:SF11">
    <property type="entry name" value="ACREF_ENVCD OPERON REPRESSOR-RELATED"/>
    <property type="match status" value="1"/>
</dbReference>
<dbReference type="InterPro" id="IPR009057">
    <property type="entry name" value="Homeodomain-like_sf"/>
</dbReference>
<dbReference type="Proteomes" id="UP001549037">
    <property type="component" value="Unassembled WGS sequence"/>
</dbReference>
<feature type="DNA-binding region" description="H-T-H motif" evidence="2">
    <location>
        <begin position="32"/>
        <end position="51"/>
    </location>
</feature>
<accession>A0ABV2JFS7</accession>
<evidence type="ECO:0000259" key="3">
    <source>
        <dbReference type="PROSITE" id="PS50977"/>
    </source>
</evidence>
<organism evidence="4 5">
    <name type="scientific">Streptococcus porcorum</name>
    <dbReference type="NCBI Taxonomy" id="701526"/>
    <lineage>
        <taxon>Bacteria</taxon>
        <taxon>Bacillati</taxon>
        <taxon>Bacillota</taxon>
        <taxon>Bacilli</taxon>
        <taxon>Lactobacillales</taxon>
        <taxon>Streptococcaceae</taxon>
        <taxon>Streptococcus</taxon>
    </lineage>
</organism>
<name>A0ABV2JFS7_9STRE</name>
<dbReference type="PANTHER" id="PTHR43479">
    <property type="entry name" value="ACREF/ENVCD OPERON REPRESSOR-RELATED"/>
    <property type="match status" value="1"/>
</dbReference>
<evidence type="ECO:0000256" key="2">
    <source>
        <dbReference type="PROSITE-ProRule" id="PRU00335"/>
    </source>
</evidence>
<dbReference type="Pfam" id="PF00440">
    <property type="entry name" value="TetR_N"/>
    <property type="match status" value="1"/>
</dbReference>
<sequence>MTGYSTKKENTRRYLDLALVELLQEVPFHKVSVSNLTKKAGLSRGTFYLHYVDIDDFLNSQKTGLLAQFKEEFLSASDNKSFQRKITDLIYYIENHFELFKGLLGVNGDKYFEKDIIIFIQEFIFEDYELENRFPELPDQYIINLSVMSIISIILTWLEEREPRSAQEILEIIRETRQITLNELVEGKL</sequence>
<evidence type="ECO:0000313" key="5">
    <source>
        <dbReference type="Proteomes" id="UP001549037"/>
    </source>
</evidence>
<reference evidence="4 5" key="1">
    <citation type="submission" date="2024-06" db="EMBL/GenBank/DDBJ databases">
        <title>Genomic Encyclopedia of Type Strains, Phase IV (KMG-IV): sequencing the most valuable type-strain genomes for metagenomic binning, comparative biology and taxonomic classification.</title>
        <authorList>
            <person name="Goeker M."/>
        </authorList>
    </citation>
    <scope>NUCLEOTIDE SEQUENCE [LARGE SCALE GENOMIC DNA]</scope>
    <source>
        <strain evidence="4 5">DSM 28302</strain>
    </source>
</reference>